<accession>A0ABN7WGH4</accession>
<comment type="caution">
    <text evidence="1">The sequence shown here is derived from an EMBL/GenBank/DDBJ whole genome shotgun (WGS) entry which is preliminary data.</text>
</comment>
<keyword evidence="2" id="KW-1185">Reference proteome</keyword>
<gene>
    <name evidence="1" type="ORF">GMARGA_LOCUS30734</name>
</gene>
<dbReference type="EMBL" id="CAJVQB010044061">
    <property type="protein sequence ID" value="CAG8831630.1"/>
    <property type="molecule type" value="Genomic_DNA"/>
</dbReference>
<proteinExistence type="predicted"/>
<sequence length="383" mass="44114">MEEEYGIPGSSFSTVRVKSSTSTKIGDHKPIIDQPSTPLLELLVDSLLLLSDTSLFNVKCHTRNTIPRLELHLRTLVATLEIVFHSPTILTRETREKLYSDLDNFVDIHYRTTEMFNQDVNHSFKAKFKSKEINVTSNTYMHFPNYNINFLLIHLCDTLHCMRDDKTQLDEFFRRFKEGILALISAAPKISSVASGNIPGAIDDSLINNTLPRIINAFNVKYPITYWYPVWTYLLESLWLYAFNQGYEQQKHDDILTILNNQKAFRALWTRKEPTALPNSLWFDIVQEEIDKFIELLPVDAGLKIESLIHDVNQKLQLNNEFIKQVDINYNKKSIIKNNTPDETSNPLLEIIAENFTCKITGQITGDFIILSCCGNLIRHDAI</sequence>
<feature type="non-terminal residue" evidence="1">
    <location>
        <position position="383"/>
    </location>
</feature>
<evidence type="ECO:0000313" key="1">
    <source>
        <dbReference type="EMBL" id="CAG8831630.1"/>
    </source>
</evidence>
<dbReference type="Proteomes" id="UP000789901">
    <property type="component" value="Unassembled WGS sequence"/>
</dbReference>
<name>A0ABN7WGH4_GIGMA</name>
<protein>
    <submittedName>
        <fullName evidence="1">45515_t:CDS:1</fullName>
    </submittedName>
</protein>
<reference evidence="1 2" key="1">
    <citation type="submission" date="2021-06" db="EMBL/GenBank/DDBJ databases">
        <authorList>
            <person name="Kallberg Y."/>
            <person name="Tangrot J."/>
            <person name="Rosling A."/>
        </authorList>
    </citation>
    <scope>NUCLEOTIDE SEQUENCE [LARGE SCALE GENOMIC DNA]</scope>
    <source>
        <strain evidence="1 2">120-4 pot B 10/14</strain>
    </source>
</reference>
<organism evidence="1 2">
    <name type="scientific">Gigaspora margarita</name>
    <dbReference type="NCBI Taxonomy" id="4874"/>
    <lineage>
        <taxon>Eukaryota</taxon>
        <taxon>Fungi</taxon>
        <taxon>Fungi incertae sedis</taxon>
        <taxon>Mucoromycota</taxon>
        <taxon>Glomeromycotina</taxon>
        <taxon>Glomeromycetes</taxon>
        <taxon>Diversisporales</taxon>
        <taxon>Gigasporaceae</taxon>
        <taxon>Gigaspora</taxon>
    </lineage>
</organism>
<evidence type="ECO:0000313" key="2">
    <source>
        <dbReference type="Proteomes" id="UP000789901"/>
    </source>
</evidence>